<dbReference type="Proteomes" id="UP001299970">
    <property type="component" value="Unassembled WGS sequence"/>
</dbReference>
<dbReference type="Gene3D" id="3.90.1300.10">
    <property type="entry name" value="Amidase signature (AS) domain"/>
    <property type="match status" value="1"/>
</dbReference>
<evidence type="ECO:0000313" key="3">
    <source>
        <dbReference type="EMBL" id="MCH6168427.1"/>
    </source>
</evidence>
<organism evidence="3 4">
    <name type="scientific">Pseudonocardia alaniniphila</name>
    <dbReference type="NCBI Taxonomy" id="75291"/>
    <lineage>
        <taxon>Bacteria</taxon>
        <taxon>Bacillati</taxon>
        <taxon>Actinomycetota</taxon>
        <taxon>Actinomycetes</taxon>
        <taxon>Pseudonocardiales</taxon>
        <taxon>Pseudonocardiaceae</taxon>
        <taxon>Pseudonocardia</taxon>
    </lineage>
</organism>
<dbReference type="InterPro" id="IPR036928">
    <property type="entry name" value="AS_sf"/>
</dbReference>
<keyword evidence="4" id="KW-1185">Reference proteome</keyword>
<dbReference type="Pfam" id="PF01425">
    <property type="entry name" value="Amidase"/>
    <property type="match status" value="1"/>
</dbReference>
<reference evidence="3 4" key="1">
    <citation type="submission" date="2022-03" db="EMBL/GenBank/DDBJ databases">
        <title>Pseudonocardia alaer sp. nov., a novel actinomycete isolated from reed forest soil.</title>
        <authorList>
            <person name="Wang L."/>
        </authorList>
    </citation>
    <scope>NUCLEOTIDE SEQUENCE [LARGE SCALE GENOMIC DNA]</scope>
    <source>
        <strain evidence="3 4">Y-16303</strain>
    </source>
</reference>
<comment type="similarity">
    <text evidence="1">Belongs to the amidase family.</text>
</comment>
<dbReference type="EMBL" id="JAKXMK010000019">
    <property type="protein sequence ID" value="MCH6168427.1"/>
    <property type="molecule type" value="Genomic_DNA"/>
</dbReference>
<evidence type="ECO:0000256" key="1">
    <source>
        <dbReference type="ARBA" id="ARBA00009199"/>
    </source>
</evidence>
<dbReference type="InterPro" id="IPR023631">
    <property type="entry name" value="Amidase_dom"/>
</dbReference>
<dbReference type="RefSeq" id="WP_241039065.1">
    <property type="nucleotide sequence ID" value="NZ_BAAAJF010000055.1"/>
</dbReference>
<evidence type="ECO:0000259" key="2">
    <source>
        <dbReference type="Pfam" id="PF01425"/>
    </source>
</evidence>
<comment type="caution">
    <text evidence="3">The sequence shown here is derived from an EMBL/GenBank/DDBJ whole genome shotgun (WGS) entry which is preliminary data.</text>
</comment>
<dbReference type="SUPFAM" id="SSF75304">
    <property type="entry name" value="Amidase signature (AS) enzymes"/>
    <property type="match status" value="1"/>
</dbReference>
<name>A0ABS9TIQ8_9PSEU</name>
<feature type="domain" description="Amidase" evidence="2">
    <location>
        <begin position="22"/>
        <end position="424"/>
    </location>
</feature>
<evidence type="ECO:0000313" key="4">
    <source>
        <dbReference type="Proteomes" id="UP001299970"/>
    </source>
</evidence>
<proteinExistence type="inferred from homology"/>
<dbReference type="InterPro" id="IPR000120">
    <property type="entry name" value="Amidase"/>
</dbReference>
<accession>A0ABS9TIQ8</accession>
<dbReference type="PANTHER" id="PTHR11895">
    <property type="entry name" value="TRANSAMIDASE"/>
    <property type="match status" value="1"/>
</dbReference>
<protein>
    <submittedName>
        <fullName evidence="3">Amidase family protein</fullName>
    </submittedName>
</protein>
<sequence>MIRTADEVAAGVRAGTLDPVRITEEALERISARDDTIGAFRRVRALEALAEARAIGARPDRADLPLAGVPIAVKDVVAVSGEFAEWGSRAGSRQVAGADGEIVARLRAAGAVVVGLSRVPELCSWPSTDTAEGISRNPAAPEYVAGGSSGGSAAAVAAGMVPLAHGTDALGSIRGPAAICGVLGIMPGAGVVPASDSGLFCGLYRHGALATTAADAALLLAVLAQRPDLGRVTEPGPLRVAVSTRVPVTGASVPKAMTAAVTQVAKQLRDAGHSITAATPRYGTAVLTGAAARWFAGPAEHAAEFAPSRLQPRTRTHVRIGRFVSRAGLVREGPRREWISRAGEFFADHDVLLTPAQAALPAKAQLWSRKSWLANLPQARASGFLTPWNLAGYPALSVPAGRHPSGVPIGVQLVAPPGGEPRLLALAGQLEKLRAR</sequence>
<dbReference type="PANTHER" id="PTHR11895:SF7">
    <property type="entry name" value="GLUTAMYL-TRNA(GLN) AMIDOTRANSFERASE SUBUNIT A, MITOCHONDRIAL"/>
    <property type="match status" value="1"/>
</dbReference>
<gene>
    <name evidence="3" type="ORF">MMF94_22270</name>
</gene>